<dbReference type="AlphaFoldDB" id="A0A1H1UUK8"/>
<keyword evidence="1" id="KW-0812">Transmembrane</keyword>
<evidence type="ECO:0000313" key="2">
    <source>
        <dbReference type="EMBL" id="SDS76278.1"/>
    </source>
</evidence>
<proteinExistence type="predicted"/>
<feature type="transmembrane region" description="Helical" evidence="1">
    <location>
        <begin position="111"/>
        <end position="135"/>
    </location>
</feature>
<feature type="transmembrane region" description="Helical" evidence="1">
    <location>
        <begin position="46"/>
        <end position="67"/>
    </location>
</feature>
<organism evidence="2 3">
    <name type="scientific">Friedmanniella luteola</name>
    <dbReference type="NCBI Taxonomy" id="546871"/>
    <lineage>
        <taxon>Bacteria</taxon>
        <taxon>Bacillati</taxon>
        <taxon>Actinomycetota</taxon>
        <taxon>Actinomycetes</taxon>
        <taxon>Propionibacteriales</taxon>
        <taxon>Nocardioidaceae</taxon>
        <taxon>Friedmanniella</taxon>
    </lineage>
</organism>
<dbReference type="RefSeq" id="WP_157720452.1">
    <property type="nucleotide sequence ID" value="NZ_LT629749.1"/>
</dbReference>
<name>A0A1H1UUK8_9ACTN</name>
<keyword evidence="1" id="KW-1133">Transmembrane helix</keyword>
<evidence type="ECO:0000256" key="1">
    <source>
        <dbReference type="SAM" id="Phobius"/>
    </source>
</evidence>
<evidence type="ECO:0008006" key="4">
    <source>
        <dbReference type="Google" id="ProtNLM"/>
    </source>
</evidence>
<keyword evidence="1" id="KW-0472">Membrane</keyword>
<accession>A0A1H1UUK8</accession>
<reference evidence="2 3" key="1">
    <citation type="submission" date="2016-10" db="EMBL/GenBank/DDBJ databases">
        <authorList>
            <person name="de Groot N.N."/>
        </authorList>
    </citation>
    <scope>NUCLEOTIDE SEQUENCE [LARGE SCALE GENOMIC DNA]</scope>
    <source>
        <strain evidence="2 3">DSM 21741</strain>
    </source>
</reference>
<gene>
    <name evidence="2" type="ORF">SAMN04488543_2336</name>
</gene>
<keyword evidence="3" id="KW-1185">Reference proteome</keyword>
<dbReference type="Proteomes" id="UP000199092">
    <property type="component" value="Chromosome I"/>
</dbReference>
<sequence length="172" mass="18264">MTATGWADLLTMLATVGFGVLSAIIPVANAEAYVFTSQVSHSIDPVPVALGIAAGQTIGKVLLFYGVRRGKNLPGVRHRRAVLRGRQLGPTRTWLREVLQTLLALVGQKRWGLPITFVAAVVGVPPLYAVALLAGATRMRVLWFAVVVLAGRVLRFGLVAYGVGGVGPWAAR</sequence>
<dbReference type="EMBL" id="LT629749">
    <property type="protein sequence ID" value="SDS76278.1"/>
    <property type="molecule type" value="Genomic_DNA"/>
</dbReference>
<dbReference type="OrthoDB" id="3404060at2"/>
<dbReference type="STRING" id="546871.SAMN04488543_2336"/>
<protein>
    <recommendedName>
        <fullName evidence="4">Membrane protein YqaA, SNARE-associated domain</fullName>
    </recommendedName>
</protein>
<feature type="transmembrane region" description="Helical" evidence="1">
    <location>
        <begin position="141"/>
        <end position="163"/>
    </location>
</feature>
<evidence type="ECO:0000313" key="3">
    <source>
        <dbReference type="Proteomes" id="UP000199092"/>
    </source>
</evidence>